<dbReference type="GeneID" id="19159546"/>
<evidence type="ECO:0000256" key="1">
    <source>
        <dbReference type="SAM" id="MobiDB-lite"/>
    </source>
</evidence>
<dbReference type="HOGENOM" id="CLU_031391_0_0_1"/>
<dbReference type="OrthoDB" id="4119328at2759"/>
<comment type="caution">
    <text evidence="2">The sequence shown here is derived from an EMBL/GenBank/DDBJ whole genome shotgun (WGS) entry which is preliminary data.</text>
</comment>
<sequence length="663" mass="72543">MDNQDPDLTPRVVRVAHVDLNVTDSASSTRSSQKSRRFSLRSLSGSLSSIWSRESTSRTRSDISQDQASHGCSSFSTLLTTHHALSHTAQQDLLVKIENTPLPALRRVPVSKLPHTPTLTQSTTHKRYRLDRHFRAFPKPLSSQKAPTPVCRDPPTSHHRPGPLQRICPNIMASTSVSVSSNSSNDEPANGGSTVDNHTAVNSERFGVERVANDVSNNGTSADSGFPDGDYVNRVLGPLHLRQTQISSNRTSRNSLETAATSFDETLASRVRPISQHLAQSPNPLRAPRPSLESDGSSMFPGVSLSTEDIPLPAIAAVKIDTFTTTSFGQKSNFSATAHAIFSVTIVPQNASMAEPESDAESDLFPLPPYRLLDNYAGHLTDLQMQTFISGPGTKLVEMGPTKRETLHLGDNWVSAVHFGVKETSLASRLSTSVRSKGNQNLAQCQENSASLSIIEHWLDVLKMDNRKKNEAIVVTVVIKYRHTFMPADTWLETSSSSTIDIFASEAAMRAAQKGKSKARSSADMDLSDVYRTYTADPLQRTLVCGMVVRLLNPRCANLRLYSLRADAEANHPTIRAVDALRLLSEVRECFGSGQDYHINLDLGTLEEYYKNALTKESHPTQGTTIARSVRRHAQTIVKKLSPQKLVKKSSGGGRAETEGSVM</sequence>
<evidence type="ECO:0000313" key="3">
    <source>
        <dbReference type="Proteomes" id="UP000019484"/>
    </source>
</evidence>
<reference evidence="2 3" key="1">
    <citation type="submission" date="2013-03" db="EMBL/GenBank/DDBJ databases">
        <title>The Genome Sequence of Capronia coronata CBS 617.96.</title>
        <authorList>
            <consortium name="The Broad Institute Genomics Platform"/>
            <person name="Cuomo C."/>
            <person name="de Hoog S."/>
            <person name="Gorbushina A."/>
            <person name="Walker B."/>
            <person name="Young S.K."/>
            <person name="Zeng Q."/>
            <person name="Gargeya S."/>
            <person name="Fitzgerald M."/>
            <person name="Haas B."/>
            <person name="Abouelleil A."/>
            <person name="Allen A.W."/>
            <person name="Alvarado L."/>
            <person name="Arachchi H.M."/>
            <person name="Berlin A.M."/>
            <person name="Chapman S.B."/>
            <person name="Gainer-Dewar J."/>
            <person name="Goldberg J."/>
            <person name="Griggs A."/>
            <person name="Gujja S."/>
            <person name="Hansen M."/>
            <person name="Howarth C."/>
            <person name="Imamovic A."/>
            <person name="Ireland A."/>
            <person name="Larimer J."/>
            <person name="McCowan C."/>
            <person name="Murphy C."/>
            <person name="Pearson M."/>
            <person name="Poon T.W."/>
            <person name="Priest M."/>
            <person name="Roberts A."/>
            <person name="Saif S."/>
            <person name="Shea T."/>
            <person name="Sisk P."/>
            <person name="Sykes S."/>
            <person name="Wortman J."/>
            <person name="Nusbaum C."/>
            <person name="Birren B."/>
        </authorList>
    </citation>
    <scope>NUCLEOTIDE SEQUENCE [LARGE SCALE GENOMIC DNA]</scope>
    <source>
        <strain evidence="2 3">CBS 617.96</strain>
    </source>
</reference>
<dbReference type="eggNOG" id="ENOG502T577">
    <property type="taxonomic scope" value="Eukaryota"/>
</dbReference>
<dbReference type="EMBL" id="AMWN01000004">
    <property type="protein sequence ID" value="EXJ87741.1"/>
    <property type="molecule type" value="Genomic_DNA"/>
</dbReference>
<keyword evidence="3" id="KW-1185">Reference proteome</keyword>
<protein>
    <submittedName>
        <fullName evidence="2">Uncharacterized protein</fullName>
    </submittedName>
</protein>
<name>W9YEP8_9EURO</name>
<feature type="region of interest" description="Disordered" evidence="1">
    <location>
        <begin position="275"/>
        <end position="300"/>
    </location>
</feature>
<proteinExistence type="predicted"/>
<organism evidence="2 3">
    <name type="scientific">Capronia coronata CBS 617.96</name>
    <dbReference type="NCBI Taxonomy" id="1182541"/>
    <lineage>
        <taxon>Eukaryota</taxon>
        <taxon>Fungi</taxon>
        <taxon>Dikarya</taxon>
        <taxon>Ascomycota</taxon>
        <taxon>Pezizomycotina</taxon>
        <taxon>Eurotiomycetes</taxon>
        <taxon>Chaetothyriomycetidae</taxon>
        <taxon>Chaetothyriales</taxon>
        <taxon>Herpotrichiellaceae</taxon>
        <taxon>Capronia</taxon>
    </lineage>
</organism>
<gene>
    <name evidence="2" type="ORF">A1O1_04667</name>
</gene>
<dbReference type="Proteomes" id="UP000019484">
    <property type="component" value="Unassembled WGS sequence"/>
</dbReference>
<feature type="compositionally biased region" description="Low complexity" evidence="1">
    <location>
        <begin position="174"/>
        <end position="185"/>
    </location>
</feature>
<dbReference type="AlphaFoldDB" id="W9YEP8"/>
<accession>W9YEP8</accession>
<evidence type="ECO:0000313" key="2">
    <source>
        <dbReference type="EMBL" id="EXJ87741.1"/>
    </source>
</evidence>
<feature type="region of interest" description="Disordered" evidence="1">
    <location>
        <begin position="139"/>
        <end position="198"/>
    </location>
</feature>
<dbReference type="RefSeq" id="XP_007723747.1">
    <property type="nucleotide sequence ID" value="XM_007725557.1"/>
</dbReference>